<comment type="caution">
    <text evidence="2">The sequence shown here is derived from an EMBL/GenBank/DDBJ whole genome shotgun (WGS) entry which is preliminary data.</text>
</comment>
<dbReference type="EMBL" id="CAJVAX010000006">
    <property type="protein sequence ID" value="CAG7620556.1"/>
    <property type="molecule type" value="Genomic_DNA"/>
</dbReference>
<keyword evidence="3" id="KW-1185">Reference proteome</keyword>
<evidence type="ECO:0000256" key="1">
    <source>
        <dbReference type="SAM" id="MobiDB-lite"/>
    </source>
</evidence>
<reference evidence="2" key="1">
    <citation type="submission" date="2021-06" db="EMBL/GenBank/DDBJ databases">
        <authorList>
            <person name="Arsene-Ploetze F."/>
        </authorList>
    </citation>
    <scope>NUCLEOTIDE SEQUENCE</scope>
    <source>
        <strain evidence="2">SBRY1</strain>
    </source>
</reference>
<sequence>MIATCCGVACFPTIVTGRAVPRAPQKRPPSQADGTPQKDARPPAQGARLSAPALREGGNHQGRGELRDQPRRRGRRSPTARGSPPGERGTARPITTRRKKATPQHVAITQGLGELRDKPPLGKGDGLPQGAGASRGGRGEGELVG</sequence>
<dbReference type="AlphaFoldDB" id="A0A9W4E2I1"/>
<feature type="compositionally biased region" description="Gly residues" evidence="1">
    <location>
        <begin position="123"/>
        <end position="136"/>
    </location>
</feature>
<dbReference type="Proteomes" id="UP001153328">
    <property type="component" value="Unassembled WGS sequence"/>
</dbReference>
<feature type="compositionally biased region" description="Basic and acidic residues" evidence="1">
    <location>
        <begin position="62"/>
        <end position="71"/>
    </location>
</feature>
<organism evidence="2 3">
    <name type="scientific">Actinacidiphila bryophytorum</name>
    <dbReference type="NCBI Taxonomy" id="1436133"/>
    <lineage>
        <taxon>Bacteria</taxon>
        <taxon>Bacillati</taxon>
        <taxon>Actinomycetota</taxon>
        <taxon>Actinomycetes</taxon>
        <taxon>Kitasatosporales</taxon>
        <taxon>Streptomycetaceae</taxon>
        <taxon>Actinacidiphila</taxon>
    </lineage>
</organism>
<accession>A0A9W4E2I1</accession>
<name>A0A9W4E2I1_9ACTN</name>
<proteinExistence type="predicted"/>
<evidence type="ECO:0000313" key="2">
    <source>
        <dbReference type="EMBL" id="CAG7620556.1"/>
    </source>
</evidence>
<feature type="region of interest" description="Disordered" evidence="1">
    <location>
        <begin position="21"/>
        <end position="145"/>
    </location>
</feature>
<evidence type="ECO:0000313" key="3">
    <source>
        <dbReference type="Proteomes" id="UP001153328"/>
    </source>
</evidence>
<gene>
    <name evidence="2" type="ORF">SBRY_140009</name>
</gene>
<protein>
    <submittedName>
        <fullName evidence="2">Uncharacterized protein</fullName>
    </submittedName>
</protein>